<keyword evidence="3" id="KW-1185">Reference proteome</keyword>
<sequence>MEGSDIKDPEQIYTLCVPPGQSTMFVPWKRRWRERPIFRDIQGRGKNYGKAQKLLVRLGRALGYEKLLEWYDLRWGSGMRLNKALTAEDRNQSTGQTLRDSSTFFKLYVVDRLYRSRLPEIRFSHSEGRRRNSQAVKVEYQLPERARIAKLLLQLVEVTSSDKLFCICMELVRALAALCKLQEPPRPRQRKQPAEKPKKQPRKAPSSAPTKCVRPVIVSALENSHVPCADHRAYIP</sequence>
<dbReference type="GeneID" id="68353844"/>
<dbReference type="OrthoDB" id="4485682at2759"/>
<evidence type="ECO:0000313" key="3">
    <source>
        <dbReference type="Proteomes" id="UP000824596"/>
    </source>
</evidence>
<comment type="caution">
    <text evidence="2">The sequence shown here is derived from an EMBL/GenBank/DDBJ whole genome shotgun (WGS) entry which is preliminary data.</text>
</comment>
<accession>A0A9P8N412</accession>
<dbReference type="Proteomes" id="UP000824596">
    <property type="component" value="Unassembled WGS sequence"/>
</dbReference>
<dbReference type="InterPro" id="IPR021842">
    <property type="entry name" value="DUF3435"/>
</dbReference>
<protein>
    <submittedName>
        <fullName evidence="2">Uncharacterized protein</fullName>
    </submittedName>
</protein>
<evidence type="ECO:0000313" key="2">
    <source>
        <dbReference type="EMBL" id="KAH0964287.1"/>
    </source>
</evidence>
<dbReference type="Pfam" id="PF11917">
    <property type="entry name" value="DUF3435"/>
    <property type="match status" value="1"/>
</dbReference>
<organism evidence="2 3">
    <name type="scientific">Hirsutella rhossiliensis</name>
    <dbReference type="NCBI Taxonomy" id="111463"/>
    <lineage>
        <taxon>Eukaryota</taxon>
        <taxon>Fungi</taxon>
        <taxon>Dikarya</taxon>
        <taxon>Ascomycota</taxon>
        <taxon>Pezizomycotina</taxon>
        <taxon>Sordariomycetes</taxon>
        <taxon>Hypocreomycetidae</taxon>
        <taxon>Hypocreales</taxon>
        <taxon>Ophiocordycipitaceae</taxon>
        <taxon>Hirsutella</taxon>
    </lineage>
</organism>
<reference evidence="2" key="1">
    <citation type="submission" date="2021-09" db="EMBL/GenBank/DDBJ databases">
        <title>A high-quality genome of the endoparasitic fungus Hirsutella rhossiliensis with a comparison of Hirsutella genomes reveals transposable elements contributing to genome size variation.</title>
        <authorList>
            <person name="Lin R."/>
            <person name="Jiao Y."/>
            <person name="Sun X."/>
            <person name="Ling J."/>
            <person name="Xie B."/>
            <person name="Cheng X."/>
        </authorList>
    </citation>
    <scope>NUCLEOTIDE SEQUENCE</scope>
    <source>
        <strain evidence="2">HR02</strain>
    </source>
</reference>
<dbReference type="RefSeq" id="XP_044721800.1">
    <property type="nucleotide sequence ID" value="XM_044863186.1"/>
</dbReference>
<evidence type="ECO:0000256" key="1">
    <source>
        <dbReference type="SAM" id="MobiDB-lite"/>
    </source>
</evidence>
<dbReference type="AlphaFoldDB" id="A0A9P8N412"/>
<gene>
    <name evidence="2" type="ORF">HRG_04715</name>
</gene>
<dbReference type="PANTHER" id="PTHR37535:SF3">
    <property type="entry name" value="FLUG DOMAIN-CONTAINING PROTEIN"/>
    <property type="match status" value="1"/>
</dbReference>
<dbReference type="PANTHER" id="PTHR37535">
    <property type="entry name" value="FLUG DOMAIN PROTEIN"/>
    <property type="match status" value="1"/>
</dbReference>
<dbReference type="EMBL" id="JAIZPD010000004">
    <property type="protein sequence ID" value="KAH0964287.1"/>
    <property type="molecule type" value="Genomic_DNA"/>
</dbReference>
<proteinExistence type="predicted"/>
<feature type="region of interest" description="Disordered" evidence="1">
    <location>
        <begin position="184"/>
        <end position="210"/>
    </location>
</feature>
<name>A0A9P8N412_9HYPO</name>